<organism evidence="2 3">
    <name type="scientific">Azospirillum humicireducens</name>
    <dbReference type="NCBI Taxonomy" id="1226968"/>
    <lineage>
        <taxon>Bacteria</taxon>
        <taxon>Pseudomonadati</taxon>
        <taxon>Pseudomonadota</taxon>
        <taxon>Alphaproteobacteria</taxon>
        <taxon>Rhodospirillales</taxon>
        <taxon>Azospirillaceae</taxon>
        <taxon>Azospirillum</taxon>
    </lineage>
</organism>
<dbReference type="EMBL" id="CP015285">
    <property type="protein sequence ID" value="ANC91460.2"/>
    <property type="molecule type" value="Genomic_DNA"/>
</dbReference>
<dbReference type="AlphaFoldDB" id="A0A160JF42"/>
<dbReference type="Gene3D" id="3.40.50.2000">
    <property type="entry name" value="Glycogen Phosphorylase B"/>
    <property type="match status" value="2"/>
</dbReference>
<dbReference type="STRING" id="1226968.A6A40_05835"/>
<dbReference type="InterPro" id="IPR028098">
    <property type="entry name" value="Glyco_trans_4-like_N"/>
</dbReference>
<reference evidence="2 3" key="1">
    <citation type="journal article" date="2013" name="Int. J. Syst. Evol. Microbiol.">
        <title>Azospirillum humicireducens sp. nov., a nitrogen-fixing bacterium isolated from a microbial fuel cell.</title>
        <authorList>
            <person name="Zhou S."/>
            <person name="Han L."/>
            <person name="Wang Y."/>
            <person name="Yang G."/>
            <person name="Zhuang L."/>
            <person name="Hu P."/>
        </authorList>
    </citation>
    <scope>NUCLEOTIDE SEQUENCE [LARGE SCALE GENOMIC DNA]</scope>
    <source>
        <strain evidence="2 3">SgZ-5</strain>
    </source>
</reference>
<dbReference type="KEGG" id="ahu:A6A40_05835"/>
<sequence>MQFWLRCAVTLGRPSILFVNRVFPPDRGATGRCLDDLATRMVAAGWRVTVVADGAVSRVAAPAGIALHRTGGEVPEGDRPDARAYLDSLCRLTGLALRLPRHDVVVTMTDPPMLALAGPILAARHGAATVHWCQDLYPDLLPVLGVRMPGMVHRLAVKGMSRALRRHDGVIAIGRCMRDRIAAMGVKEERLCLLPNWPDPAIRPLPKAGSAFRRSLGAREVESRFVVSYSGTLGLSHPMDGVLEAAARLQDSDPNILFLLTGEGRGFAAVEGKARSRGLRNLRRMPWQPAERLAESLSAADLHLVTMHPAAEGLLVPSKLAGVQAAGRPCLFLGPRESEAATRVAGCGLVIDPFDGVAIADAVRSYAADPVRCAAEGAHAARRSAAWTADDAAAAFAAIAERLLSARRISRPMMVRPLPYA</sequence>
<dbReference type="SUPFAM" id="SSF53756">
    <property type="entry name" value="UDP-Glycosyltransferase/glycogen phosphorylase"/>
    <property type="match status" value="1"/>
</dbReference>
<dbReference type="GO" id="GO:0016757">
    <property type="term" value="F:glycosyltransferase activity"/>
    <property type="evidence" value="ECO:0007669"/>
    <property type="project" value="UniProtKB-ARBA"/>
</dbReference>
<dbReference type="PANTHER" id="PTHR12526">
    <property type="entry name" value="GLYCOSYLTRANSFERASE"/>
    <property type="match status" value="1"/>
</dbReference>
<dbReference type="Proteomes" id="UP000077405">
    <property type="component" value="Chromosome"/>
</dbReference>
<proteinExistence type="predicted"/>
<dbReference type="OrthoDB" id="185319at2"/>
<evidence type="ECO:0000313" key="3">
    <source>
        <dbReference type="Proteomes" id="UP000077405"/>
    </source>
</evidence>
<name>A0A160JF42_9PROT</name>
<feature type="domain" description="Glycosyltransferase subfamily 4-like N-terminal" evidence="1">
    <location>
        <begin position="29"/>
        <end position="197"/>
    </location>
</feature>
<dbReference type="CDD" id="cd03794">
    <property type="entry name" value="GT4_WbuB-like"/>
    <property type="match status" value="1"/>
</dbReference>
<evidence type="ECO:0000259" key="1">
    <source>
        <dbReference type="Pfam" id="PF13579"/>
    </source>
</evidence>
<accession>A0A160JF42</accession>
<protein>
    <submittedName>
        <fullName evidence="2">Glycosyltransferase WbuB</fullName>
    </submittedName>
</protein>
<dbReference type="PANTHER" id="PTHR12526:SF638">
    <property type="entry name" value="SPORE COAT PROTEIN SA"/>
    <property type="match status" value="1"/>
</dbReference>
<keyword evidence="3" id="KW-1185">Reference proteome</keyword>
<dbReference type="Pfam" id="PF13579">
    <property type="entry name" value="Glyco_trans_4_4"/>
    <property type="match status" value="1"/>
</dbReference>
<keyword evidence="2" id="KW-0808">Transferase</keyword>
<gene>
    <name evidence="2" type="ORF">A6A40_05835</name>
</gene>
<evidence type="ECO:0000313" key="2">
    <source>
        <dbReference type="EMBL" id="ANC91460.2"/>
    </source>
</evidence>